<keyword evidence="7" id="KW-0479">Metal-binding</keyword>
<reference evidence="9 10" key="1">
    <citation type="submission" date="2018-01" db="EMBL/GenBank/DDBJ databases">
        <title>Lactibacter flavus gen. nov., sp. nov., a novel bacterium of the family Propionibacteriaceae isolated from raw milk and dairy products.</title>
        <authorList>
            <person name="Wenning M."/>
            <person name="Breitenwieser F."/>
            <person name="Huptas C."/>
            <person name="von Neubeck M."/>
            <person name="Busse H.-J."/>
            <person name="Scherer S."/>
        </authorList>
    </citation>
    <scope>NUCLEOTIDE SEQUENCE [LARGE SCALE GENOMIC DNA]</scope>
    <source>
        <strain evidence="9 10">VG341</strain>
    </source>
</reference>
<dbReference type="AlphaFoldDB" id="A0A4Q2EKC1"/>
<feature type="transmembrane region" description="Helical" evidence="8">
    <location>
        <begin position="102"/>
        <end position="118"/>
    </location>
</feature>
<dbReference type="InterPro" id="IPR004254">
    <property type="entry name" value="AdipoR/HlyIII-related"/>
</dbReference>
<evidence type="ECO:0000256" key="5">
    <source>
        <dbReference type="ARBA" id="ARBA00022989"/>
    </source>
</evidence>
<evidence type="ECO:0000256" key="2">
    <source>
        <dbReference type="ARBA" id="ARBA00008488"/>
    </source>
</evidence>
<evidence type="ECO:0000256" key="8">
    <source>
        <dbReference type="SAM" id="Phobius"/>
    </source>
</evidence>
<feature type="transmembrane region" description="Helical" evidence="8">
    <location>
        <begin position="209"/>
        <end position="234"/>
    </location>
</feature>
<keyword evidence="3" id="KW-1003">Cell membrane</keyword>
<comment type="subcellular location">
    <subcellularLocation>
        <location evidence="1">Cell membrane</location>
        <topology evidence="1">Multi-pass membrane protein</topology>
    </subcellularLocation>
</comment>
<name>A0A4Q2EKC1_9ACTN</name>
<dbReference type="InterPro" id="IPR005744">
    <property type="entry name" value="Hy-lIII"/>
</dbReference>
<keyword evidence="6 8" id="KW-0472">Membrane</keyword>
<dbReference type="Proteomes" id="UP000290624">
    <property type="component" value="Unassembled WGS sequence"/>
</dbReference>
<dbReference type="GO" id="GO:0140911">
    <property type="term" value="F:pore-forming activity"/>
    <property type="evidence" value="ECO:0007669"/>
    <property type="project" value="InterPro"/>
</dbReference>
<feature type="binding site" evidence="7">
    <location>
        <position position="215"/>
    </location>
    <ligand>
        <name>Zn(2+)</name>
        <dbReference type="ChEBI" id="CHEBI:29105"/>
    </ligand>
</feature>
<evidence type="ECO:0000256" key="6">
    <source>
        <dbReference type="ARBA" id="ARBA00023136"/>
    </source>
</evidence>
<evidence type="ECO:0000313" key="10">
    <source>
        <dbReference type="Proteomes" id="UP000290624"/>
    </source>
</evidence>
<dbReference type="GO" id="GO:0046872">
    <property type="term" value="F:metal ion binding"/>
    <property type="evidence" value="ECO:0007669"/>
    <property type="project" value="UniProtKB-KW"/>
</dbReference>
<dbReference type="OrthoDB" id="9813689at2"/>
<keyword evidence="4 8" id="KW-0812">Transmembrane</keyword>
<evidence type="ECO:0000256" key="1">
    <source>
        <dbReference type="ARBA" id="ARBA00004651"/>
    </source>
</evidence>
<evidence type="ECO:0000256" key="7">
    <source>
        <dbReference type="PIRSR" id="PIRSR604254-1"/>
    </source>
</evidence>
<dbReference type="PANTHER" id="PTHR20855">
    <property type="entry name" value="ADIPOR/PROGESTIN RECEPTOR-RELATED"/>
    <property type="match status" value="1"/>
</dbReference>
<keyword evidence="7" id="KW-0862">Zinc</keyword>
<feature type="binding site" evidence="7">
    <location>
        <position position="82"/>
    </location>
    <ligand>
        <name>Zn(2+)</name>
        <dbReference type="ChEBI" id="CHEBI:29105"/>
    </ligand>
</feature>
<feature type="transmembrane region" description="Helical" evidence="8">
    <location>
        <begin position="150"/>
        <end position="171"/>
    </location>
</feature>
<dbReference type="Pfam" id="PF03006">
    <property type="entry name" value="HlyIII"/>
    <property type="match status" value="1"/>
</dbReference>
<accession>A0A4Q2EKC1</accession>
<evidence type="ECO:0000313" key="9">
    <source>
        <dbReference type="EMBL" id="RXW33192.1"/>
    </source>
</evidence>
<proteinExistence type="inferred from homology"/>
<feature type="transmembrane region" description="Helical" evidence="8">
    <location>
        <begin position="35"/>
        <end position="54"/>
    </location>
</feature>
<gene>
    <name evidence="9" type="ORF">C1706_04375</name>
</gene>
<evidence type="ECO:0000256" key="4">
    <source>
        <dbReference type="ARBA" id="ARBA00022692"/>
    </source>
</evidence>
<sequence length="235" mass="25304">MDAPNLTYVTVTYASSSRGRAVGNSPAAKPRLRGWLHLGMAPIMQVACLTLLVATDSLHARIGVAIYLLGATLLFGTSAVYHRGHWTTRSEAVLRRMDHANIFVFIAATYTPLALTMLDAPNATLLLAIVWGVAAAGITFKLTWMTAPRWLYTALYVAMGWAAVAWLPAFWMTGGPAVVLLLLAGGLIYTFGAVVYARKAPNPSPTWFGFHEIFHACTVVAAVCHFIAITLATLA</sequence>
<feature type="transmembrane region" description="Helical" evidence="8">
    <location>
        <begin position="177"/>
        <end position="197"/>
    </location>
</feature>
<feature type="transmembrane region" description="Helical" evidence="8">
    <location>
        <begin position="60"/>
        <end position="81"/>
    </location>
</feature>
<evidence type="ECO:0000256" key="3">
    <source>
        <dbReference type="ARBA" id="ARBA00022475"/>
    </source>
</evidence>
<dbReference type="NCBIfam" id="TIGR01065">
    <property type="entry name" value="hlyIII"/>
    <property type="match status" value="1"/>
</dbReference>
<keyword evidence="10" id="KW-1185">Reference proteome</keyword>
<feature type="binding site" evidence="7">
    <location>
        <position position="211"/>
    </location>
    <ligand>
        <name>Zn(2+)</name>
        <dbReference type="ChEBI" id="CHEBI:29105"/>
    </ligand>
</feature>
<keyword evidence="5 8" id="KW-1133">Transmembrane helix</keyword>
<dbReference type="EMBL" id="PPCV01000002">
    <property type="protein sequence ID" value="RXW33192.1"/>
    <property type="molecule type" value="Genomic_DNA"/>
</dbReference>
<dbReference type="PANTHER" id="PTHR20855:SF3">
    <property type="entry name" value="LD03007P"/>
    <property type="match status" value="1"/>
</dbReference>
<comment type="caution">
    <text evidence="9">The sequence shown here is derived from an EMBL/GenBank/DDBJ whole genome shotgun (WGS) entry which is preliminary data.</text>
</comment>
<comment type="similarity">
    <text evidence="2">Belongs to the UPF0073 (Hly-III) family.</text>
</comment>
<organism evidence="9 10">
    <name type="scientific">Propioniciclava flava</name>
    <dbReference type="NCBI Taxonomy" id="2072026"/>
    <lineage>
        <taxon>Bacteria</taxon>
        <taxon>Bacillati</taxon>
        <taxon>Actinomycetota</taxon>
        <taxon>Actinomycetes</taxon>
        <taxon>Propionibacteriales</taxon>
        <taxon>Propionibacteriaceae</taxon>
        <taxon>Propioniciclava</taxon>
    </lineage>
</organism>
<feature type="transmembrane region" description="Helical" evidence="8">
    <location>
        <begin position="124"/>
        <end position="143"/>
    </location>
</feature>
<protein>
    <submittedName>
        <fullName evidence="9">Hemolysin</fullName>
    </submittedName>
</protein>
<dbReference type="GO" id="GO:0005886">
    <property type="term" value="C:plasma membrane"/>
    <property type="evidence" value="ECO:0007669"/>
    <property type="project" value="UniProtKB-SubCell"/>
</dbReference>